<dbReference type="InterPro" id="IPR023313">
    <property type="entry name" value="UBQ-conjugating_AS"/>
</dbReference>
<accession>A0ABN7NL30</accession>
<keyword evidence="7" id="KW-1185">Reference proteome</keyword>
<dbReference type="SMART" id="SM00212">
    <property type="entry name" value="UBCc"/>
    <property type="match status" value="1"/>
</dbReference>
<evidence type="ECO:0000313" key="6">
    <source>
        <dbReference type="EMBL" id="CAG2054013.1"/>
    </source>
</evidence>
<dbReference type="Gene3D" id="3.10.110.10">
    <property type="entry name" value="Ubiquitin Conjugating Enzyme"/>
    <property type="match status" value="1"/>
</dbReference>
<proteinExistence type="inferred from homology"/>
<gene>
    <name evidence="6" type="ORF">TPAB3V08_LOCUS1052</name>
</gene>
<dbReference type="CDD" id="cd23801">
    <property type="entry name" value="UBCc_UBE2L3"/>
    <property type="match status" value="1"/>
</dbReference>
<dbReference type="EMBL" id="CAJPIN010000904">
    <property type="protein sequence ID" value="CAG2054013.1"/>
    <property type="molecule type" value="Genomic_DNA"/>
</dbReference>
<reference evidence="6" key="1">
    <citation type="submission" date="2021-03" db="EMBL/GenBank/DDBJ databases">
        <authorList>
            <person name="Tran Van P."/>
        </authorList>
    </citation>
    <scope>NUCLEOTIDE SEQUENCE</scope>
</reference>
<dbReference type="PROSITE" id="PS50127">
    <property type="entry name" value="UBC_2"/>
    <property type="match status" value="1"/>
</dbReference>
<feature type="active site" description="Glycyl thioester intermediate" evidence="3">
    <location>
        <position position="87"/>
    </location>
</feature>
<organism evidence="6 7">
    <name type="scientific">Timema podura</name>
    <name type="common">Walking stick</name>
    <dbReference type="NCBI Taxonomy" id="61482"/>
    <lineage>
        <taxon>Eukaryota</taxon>
        <taxon>Metazoa</taxon>
        <taxon>Ecdysozoa</taxon>
        <taxon>Arthropoda</taxon>
        <taxon>Hexapoda</taxon>
        <taxon>Insecta</taxon>
        <taxon>Pterygota</taxon>
        <taxon>Neoptera</taxon>
        <taxon>Polyneoptera</taxon>
        <taxon>Phasmatodea</taxon>
        <taxon>Timematodea</taxon>
        <taxon>Timematoidea</taxon>
        <taxon>Timematidae</taxon>
        <taxon>Timema</taxon>
    </lineage>
</organism>
<keyword evidence="4" id="KW-0547">Nucleotide-binding</keyword>
<evidence type="ECO:0000313" key="7">
    <source>
        <dbReference type="Proteomes" id="UP001153148"/>
    </source>
</evidence>
<dbReference type="InterPro" id="IPR016135">
    <property type="entry name" value="UBQ-conjugating_enzyme/RWD"/>
</dbReference>
<evidence type="ECO:0000256" key="1">
    <source>
        <dbReference type="ARBA" id="ARBA00022679"/>
    </source>
</evidence>
<evidence type="ECO:0000256" key="3">
    <source>
        <dbReference type="PROSITE-ProRule" id="PRU10133"/>
    </source>
</evidence>
<comment type="caution">
    <text evidence="6">The sequence shown here is derived from an EMBL/GenBank/DDBJ whole genome shotgun (WGS) entry which is preliminary data.</text>
</comment>
<dbReference type="Proteomes" id="UP001153148">
    <property type="component" value="Unassembled WGS sequence"/>
</dbReference>
<sequence>MNHIKCDGHLEVPALVKDQHNDTTQCADMPAQRTLFDGLIIPENPPYSKGAFRIEINFPAEYPFKPPKINFMTKIYHPNIDEKGQVCLPIISAENWKPATKTDQVIQALVALVNDPEPEHPLRADLAEEYLKDRKKFFKNAEEFTKKHKSPTGLVSKCFIIQAIALTGFALLHHAVNGINLTSTLRNLHLRKCRRQYGDPRQTHFHSVSKCLSTFSSQLNEHIKEKHKDPNGNLSNYEILFFLPTPGCTKNYTIIHIVDLPKPDGHIVAKGVEKLAGETRMSFEHKNITDFVYQQ</sequence>
<evidence type="ECO:0000256" key="2">
    <source>
        <dbReference type="ARBA" id="ARBA00022786"/>
    </source>
</evidence>
<dbReference type="Pfam" id="PF00179">
    <property type="entry name" value="UQ_con"/>
    <property type="match status" value="1"/>
</dbReference>
<name>A0ABN7NL30_TIMPD</name>
<dbReference type="SUPFAM" id="SSF54495">
    <property type="entry name" value="UBC-like"/>
    <property type="match status" value="1"/>
</dbReference>
<dbReference type="InterPro" id="IPR000608">
    <property type="entry name" value="UBC"/>
</dbReference>
<dbReference type="PANTHER" id="PTHR24068">
    <property type="entry name" value="UBIQUITIN-CONJUGATING ENZYME E2"/>
    <property type="match status" value="1"/>
</dbReference>
<keyword evidence="4" id="KW-0067">ATP-binding</keyword>
<feature type="domain" description="UBC core" evidence="5">
    <location>
        <begin position="1"/>
        <end position="150"/>
    </location>
</feature>
<protein>
    <recommendedName>
        <fullName evidence="5">UBC core domain-containing protein</fullName>
    </recommendedName>
</protein>
<evidence type="ECO:0000256" key="4">
    <source>
        <dbReference type="RuleBase" id="RU362109"/>
    </source>
</evidence>
<keyword evidence="1" id="KW-0808">Transferase</keyword>
<dbReference type="PROSITE" id="PS00183">
    <property type="entry name" value="UBC_1"/>
    <property type="match status" value="1"/>
</dbReference>
<comment type="similarity">
    <text evidence="4">Belongs to the ubiquitin-conjugating enzyme family.</text>
</comment>
<keyword evidence="2 4" id="KW-0833">Ubl conjugation pathway</keyword>
<evidence type="ECO:0000259" key="5">
    <source>
        <dbReference type="PROSITE" id="PS50127"/>
    </source>
</evidence>